<dbReference type="AlphaFoldDB" id="A0A1E3HXF8"/>
<evidence type="ECO:0000313" key="2">
    <source>
        <dbReference type="Proteomes" id="UP000094065"/>
    </source>
</evidence>
<dbReference type="InterPro" id="IPR036291">
    <property type="entry name" value="NAD(P)-bd_dom_sf"/>
</dbReference>
<comment type="caution">
    <text evidence="1">The sequence shown here is derived from an EMBL/GenBank/DDBJ whole genome shotgun (WGS) entry which is preliminary data.</text>
</comment>
<accession>A0A1E3HXF8</accession>
<reference evidence="1 2" key="1">
    <citation type="submission" date="2016-06" db="EMBL/GenBank/DDBJ databases">
        <title>Evolution of pathogenesis and genome organization in the Tremellales.</title>
        <authorList>
            <person name="Cuomo C."/>
            <person name="Litvintseva A."/>
            <person name="Heitman J."/>
            <person name="Chen Y."/>
            <person name="Sun S."/>
            <person name="Springer D."/>
            <person name="Dromer F."/>
            <person name="Young S."/>
            <person name="Zeng Q."/>
            <person name="Chapman S."/>
            <person name="Gujja S."/>
            <person name="Saif S."/>
            <person name="Birren B."/>
        </authorList>
    </citation>
    <scope>NUCLEOTIDE SEQUENCE [LARGE SCALE GENOMIC DNA]</scope>
    <source>
        <strain evidence="1 2">CBS 6039</strain>
    </source>
</reference>
<evidence type="ECO:0008006" key="3">
    <source>
        <dbReference type="Google" id="ProtNLM"/>
    </source>
</evidence>
<dbReference type="RefSeq" id="XP_018995535.1">
    <property type="nucleotide sequence ID" value="XM_019136866.1"/>
</dbReference>
<evidence type="ECO:0000313" key="1">
    <source>
        <dbReference type="EMBL" id="ODN80969.1"/>
    </source>
</evidence>
<dbReference type="PANTHER" id="PTHR14097">
    <property type="entry name" value="OXIDOREDUCTASE HTATIP2"/>
    <property type="match status" value="1"/>
</dbReference>
<proteinExistence type="predicted"/>
<name>A0A1E3HXF8_9TREE</name>
<dbReference type="EMBL" id="AWGJ01000004">
    <property type="protein sequence ID" value="ODN80969.1"/>
    <property type="molecule type" value="Genomic_DNA"/>
</dbReference>
<dbReference type="Proteomes" id="UP000094065">
    <property type="component" value="Unassembled WGS sequence"/>
</dbReference>
<gene>
    <name evidence="1" type="ORF">L202_03081</name>
</gene>
<dbReference type="PANTHER" id="PTHR14097:SF8">
    <property type="entry name" value="NAD(P)-BINDING DOMAIN-CONTAINING PROTEIN"/>
    <property type="match status" value="1"/>
</dbReference>
<dbReference type="Gene3D" id="3.40.50.720">
    <property type="entry name" value="NAD(P)-binding Rossmann-like Domain"/>
    <property type="match status" value="1"/>
</dbReference>
<sequence length="238" mass="25958">MSKIIITGATGNAGSAVLSAAIASPDISHITVLARRPPYETSPKVEYIQIPSNEYPKGFDGIDEEPGLVERLRGSGACIWALGVSQTQVDEKEYYKITHDYTLKAAKAFSALGTEAEPFRFVFMSAEGARQDEKGWSAYSRVKGKTERELAAMASKTFAPLSVRPAGINPTKEHSTRMHWLWGPGLRTTCAALKVVYPPMVVDASHLGKVCVSLAGGRGWDQMDVERVVSNVKLRKMI</sequence>
<dbReference type="SUPFAM" id="SSF51735">
    <property type="entry name" value="NAD(P)-binding Rossmann-fold domains"/>
    <property type="match status" value="1"/>
</dbReference>
<keyword evidence="2" id="KW-1185">Reference proteome</keyword>
<dbReference type="GeneID" id="30154390"/>
<dbReference type="STRING" id="1295533.A0A1E3HXF8"/>
<protein>
    <recommendedName>
        <fullName evidence="3">NAD(P)-binding domain-containing protein</fullName>
    </recommendedName>
</protein>
<dbReference type="OrthoDB" id="9975943at2759"/>
<organism evidence="1 2">
    <name type="scientific">Cryptococcus amylolentus CBS 6039</name>
    <dbReference type="NCBI Taxonomy" id="1295533"/>
    <lineage>
        <taxon>Eukaryota</taxon>
        <taxon>Fungi</taxon>
        <taxon>Dikarya</taxon>
        <taxon>Basidiomycota</taxon>
        <taxon>Agaricomycotina</taxon>
        <taxon>Tremellomycetes</taxon>
        <taxon>Tremellales</taxon>
        <taxon>Cryptococcaceae</taxon>
        <taxon>Cryptococcus</taxon>
    </lineage>
</organism>